<dbReference type="RefSeq" id="XP_037142733.1">
    <property type="nucleotide sequence ID" value="XM_037286838.1"/>
</dbReference>
<sequence length="103" mass="11494">MPELSYEEIIDHIVSDKPLPNVVAVPDVTLCESLRTVSEIPSRPKPWEIANQSTYSLDGDGNDLATSIAFSQESSIQVQEEYDRLNTDVDSSYYLGENELDAQ</sequence>
<dbReference type="OrthoDB" id="9936937at2759"/>
<dbReference type="Proteomes" id="UP000509704">
    <property type="component" value="Chromosome 2"/>
</dbReference>
<dbReference type="KEGG" id="zmk:HG535_0B00430"/>
<accession>A0A7H9AXA2</accession>
<dbReference type="GeneID" id="59234666"/>
<dbReference type="EMBL" id="CP058605">
    <property type="protein sequence ID" value="QLG71005.1"/>
    <property type="molecule type" value="Genomic_DNA"/>
</dbReference>
<evidence type="ECO:0000313" key="3">
    <source>
        <dbReference type="Proteomes" id="UP000509704"/>
    </source>
</evidence>
<reference evidence="2 3" key="1">
    <citation type="submission" date="2020-07" db="EMBL/GenBank/DDBJ databases">
        <title>The yeast mating-type switching endonuclease HO is a domesticated member of an unorthodox homing genetic element family.</title>
        <authorList>
            <person name="Coughlan A.Y."/>
            <person name="Lombardi L."/>
            <person name="Braun-Galleani S."/>
            <person name="Martos A.R."/>
            <person name="Galeote V."/>
            <person name="Bigey F."/>
            <person name="Dequin S."/>
            <person name="Byrne K.P."/>
            <person name="Wolfe K.H."/>
        </authorList>
    </citation>
    <scope>NUCLEOTIDE SEQUENCE [LARGE SCALE GENOMIC DNA]</scope>
    <source>
        <strain evidence="2 3">NRRL Y-6702</strain>
    </source>
</reference>
<dbReference type="AlphaFoldDB" id="A0A7H9AXA2"/>
<dbReference type="InterPro" id="IPR040554">
    <property type="entry name" value="KPWE_PEX14_dom"/>
</dbReference>
<evidence type="ECO:0000259" key="1">
    <source>
        <dbReference type="Pfam" id="PF17733"/>
    </source>
</evidence>
<evidence type="ECO:0000313" key="2">
    <source>
        <dbReference type="EMBL" id="QLG71005.1"/>
    </source>
</evidence>
<dbReference type="Pfam" id="PF17733">
    <property type="entry name" value="KPWE_dom"/>
    <property type="match status" value="1"/>
</dbReference>
<proteinExistence type="predicted"/>
<organism evidence="2 3">
    <name type="scientific">Zygotorulaspora mrakii</name>
    <name type="common">Zygosaccharomyces mrakii</name>
    <dbReference type="NCBI Taxonomy" id="42260"/>
    <lineage>
        <taxon>Eukaryota</taxon>
        <taxon>Fungi</taxon>
        <taxon>Dikarya</taxon>
        <taxon>Ascomycota</taxon>
        <taxon>Saccharomycotina</taxon>
        <taxon>Saccharomycetes</taxon>
        <taxon>Saccharomycetales</taxon>
        <taxon>Saccharomycetaceae</taxon>
        <taxon>Zygotorulaspora</taxon>
    </lineage>
</organism>
<protein>
    <recommendedName>
        <fullName evidence="1">Peroxisomal membrane protein PEX14-like KPWE domain-containing protein</fullName>
    </recommendedName>
</protein>
<keyword evidence="3" id="KW-1185">Reference proteome</keyword>
<name>A0A7H9AXA2_ZYGMR</name>
<gene>
    <name evidence="2" type="ORF">HG535_0B00430</name>
</gene>
<feature type="domain" description="Peroxisomal membrane protein PEX14-like KPWE" evidence="1">
    <location>
        <begin position="3"/>
        <end position="48"/>
    </location>
</feature>